<protein>
    <recommendedName>
        <fullName evidence="8">Auxin response factor</fullName>
    </recommendedName>
</protein>
<dbReference type="CDD" id="cd10017">
    <property type="entry name" value="B3_DNA"/>
    <property type="match status" value="1"/>
</dbReference>
<evidence type="ECO:0000259" key="10">
    <source>
        <dbReference type="PROSITE" id="PS50863"/>
    </source>
</evidence>
<dbReference type="PANTHER" id="PTHR31384:SF94">
    <property type="entry name" value="AUXIN RESPONSE FACTOR 17"/>
    <property type="match status" value="1"/>
</dbReference>
<keyword evidence="3 8" id="KW-0805">Transcription regulation</keyword>
<dbReference type="Gene3D" id="2.40.330.10">
    <property type="entry name" value="DNA-binding pseudobarrel domain"/>
    <property type="match status" value="1"/>
</dbReference>
<evidence type="ECO:0000256" key="3">
    <source>
        <dbReference type="ARBA" id="ARBA00023015"/>
    </source>
</evidence>
<dbReference type="AlphaFoldDB" id="A0AAV1W8H7"/>
<comment type="similarity">
    <text evidence="2 8">Belongs to the ARF family.</text>
</comment>
<dbReference type="GO" id="GO:0009734">
    <property type="term" value="P:auxin-activated signaling pathway"/>
    <property type="evidence" value="ECO:0007669"/>
    <property type="project" value="UniProtKB-KW"/>
</dbReference>
<evidence type="ECO:0000256" key="4">
    <source>
        <dbReference type="ARBA" id="ARBA00023125"/>
    </source>
</evidence>
<dbReference type="SMART" id="SM01019">
    <property type="entry name" value="B3"/>
    <property type="match status" value="1"/>
</dbReference>
<evidence type="ECO:0000256" key="6">
    <source>
        <dbReference type="ARBA" id="ARBA00023242"/>
    </source>
</evidence>
<dbReference type="Pfam" id="PF06507">
    <property type="entry name" value="ARF_AD"/>
    <property type="match status" value="1"/>
</dbReference>
<comment type="subcellular location">
    <subcellularLocation>
        <location evidence="1 8">Nucleus</location>
    </subcellularLocation>
</comment>
<accession>A0AAV1W8H7</accession>
<dbReference type="GO" id="GO:0006355">
    <property type="term" value="P:regulation of DNA-templated transcription"/>
    <property type="evidence" value="ECO:0007669"/>
    <property type="project" value="InterPro"/>
</dbReference>
<keyword evidence="4 8" id="KW-0238">DNA-binding</keyword>
<dbReference type="InterPro" id="IPR003340">
    <property type="entry name" value="B3_DNA-bd"/>
</dbReference>
<dbReference type="InterPro" id="IPR010525">
    <property type="entry name" value="ARF_dom"/>
</dbReference>
<dbReference type="InterPro" id="IPR044835">
    <property type="entry name" value="ARF_plant"/>
</dbReference>
<dbReference type="PANTHER" id="PTHR31384">
    <property type="entry name" value="AUXIN RESPONSE FACTOR 4-RELATED"/>
    <property type="match status" value="1"/>
</dbReference>
<dbReference type="GO" id="GO:0003677">
    <property type="term" value="F:DNA binding"/>
    <property type="evidence" value="ECO:0007669"/>
    <property type="project" value="UniProtKB-KW"/>
</dbReference>
<dbReference type="EMBL" id="CAXHTB010000004">
    <property type="protein sequence ID" value="CAL0305537.1"/>
    <property type="molecule type" value="Genomic_DNA"/>
</dbReference>
<evidence type="ECO:0000256" key="5">
    <source>
        <dbReference type="ARBA" id="ARBA00023163"/>
    </source>
</evidence>
<organism evidence="11 12">
    <name type="scientific">Lupinus luteus</name>
    <name type="common">European yellow lupine</name>
    <dbReference type="NCBI Taxonomy" id="3873"/>
    <lineage>
        <taxon>Eukaryota</taxon>
        <taxon>Viridiplantae</taxon>
        <taxon>Streptophyta</taxon>
        <taxon>Embryophyta</taxon>
        <taxon>Tracheophyta</taxon>
        <taxon>Spermatophyta</taxon>
        <taxon>Magnoliopsida</taxon>
        <taxon>eudicotyledons</taxon>
        <taxon>Gunneridae</taxon>
        <taxon>Pentapetalae</taxon>
        <taxon>rosids</taxon>
        <taxon>fabids</taxon>
        <taxon>Fabales</taxon>
        <taxon>Fabaceae</taxon>
        <taxon>Papilionoideae</taxon>
        <taxon>50 kb inversion clade</taxon>
        <taxon>genistoids sensu lato</taxon>
        <taxon>core genistoids</taxon>
        <taxon>Genisteae</taxon>
        <taxon>Lupinus</taxon>
    </lineage>
</organism>
<evidence type="ECO:0000256" key="1">
    <source>
        <dbReference type="ARBA" id="ARBA00004123"/>
    </source>
</evidence>
<evidence type="ECO:0000256" key="7">
    <source>
        <dbReference type="ARBA" id="ARBA00023294"/>
    </source>
</evidence>
<name>A0AAV1W8H7_LUPLU</name>
<dbReference type="InterPro" id="IPR015300">
    <property type="entry name" value="DNA-bd_pseudobarrel_sf"/>
</dbReference>
<keyword evidence="6 8" id="KW-0539">Nucleus</keyword>
<comment type="function">
    <text evidence="8">Auxin response factors (ARFs) are transcriptional factors that bind specifically to the DNA sequence 5'-TGTCTC-3' found in the auxin-responsive promoter elements (AuxREs).</text>
</comment>
<keyword evidence="5 8" id="KW-0804">Transcription</keyword>
<gene>
    <name evidence="11" type="ORF">LLUT_LOCUS6597</name>
</gene>
<evidence type="ECO:0000256" key="9">
    <source>
        <dbReference type="SAM" id="MobiDB-lite"/>
    </source>
</evidence>
<evidence type="ECO:0000313" key="12">
    <source>
        <dbReference type="Proteomes" id="UP001497480"/>
    </source>
</evidence>
<feature type="domain" description="TF-B3" evidence="10">
    <location>
        <begin position="144"/>
        <end position="246"/>
    </location>
</feature>
<dbReference type="SUPFAM" id="SSF101936">
    <property type="entry name" value="DNA-binding pseudobarrel domain"/>
    <property type="match status" value="1"/>
</dbReference>
<dbReference type="FunFam" id="2.40.330.10:FF:000001">
    <property type="entry name" value="Auxin response factor"/>
    <property type="match status" value="1"/>
</dbReference>
<proteinExistence type="inferred from homology"/>
<reference evidence="11 12" key="1">
    <citation type="submission" date="2024-03" db="EMBL/GenBank/DDBJ databases">
        <authorList>
            <person name="Martinez-Hernandez J."/>
        </authorList>
    </citation>
    <scope>NUCLEOTIDE SEQUENCE [LARGE SCALE GENOMIC DNA]</scope>
</reference>
<evidence type="ECO:0000256" key="2">
    <source>
        <dbReference type="ARBA" id="ARBA00007853"/>
    </source>
</evidence>
<evidence type="ECO:0000313" key="11">
    <source>
        <dbReference type="EMBL" id="CAL0305537.1"/>
    </source>
</evidence>
<dbReference type="Pfam" id="PF02362">
    <property type="entry name" value="B3"/>
    <property type="match status" value="1"/>
</dbReference>
<keyword evidence="12" id="KW-1185">Reference proteome</keyword>
<feature type="region of interest" description="Disordered" evidence="9">
    <location>
        <begin position="106"/>
        <end position="136"/>
    </location>
</feature>
<sequence>MRRPPPSVPPPPPLIPSQPSRIDSSIWRACAGASVQIPVVNSRVYYFPQGHLDQASSPPEQLSSNVYSNPCVLCRIVDVQFLADHKTDEVFVKLVLHPINRNSDFQNYLSDTPPPTPAVAGDGGSGSSNNTSSGDGDENAVVSFAKILTPSDANNGGGFSVPRFCADSIFPPLNFNDDPPFQNLMIADMHGNVWEYRHIYRGTPRRHLLTTGWSKFVNFKKIVAGDSVVFMKNAKGELFSGIRRAKRTSTRSGGRGVSGTDWSATMLAIGGTRKRDGDVEKKKEDNVVMEGFSRNGKGKLAPEKVAEAVELAAQGMPFEAVYYPSAGWSDFVVQAEIVDSAMMIIWSPGMRVKMAVETEDSSRTSWFQGAVSAACVPENGLWRGSPWHRIQVAWDEPELMQHAKFVSPWQVEPLSVTSTFHTAVPLAKRFRAAQDSVGLTDGKGDPFFPMTGYTNSTMGQLNQTLSSYSTFPAGMQGARHNLFSTTAFVKFSSDMNHLCLGNSFGNNTAPSSKILSTELNIGSSQSDNLSPDSQCSLHSFGTECVRTHNCNSTKPVSRSIQLFGTTIETKQPVKSGFHLTGCIGNDSCKCHDEIEGLTLELSLAYSKMLNSLDGLDDGRHYL</sequence>
<dbReference type="Gene3D" id="2.30.30.1040">
    <property type="match status" value="1"/>
</dbReference>
<evidence type="ECO:0000256" key="8">
    <source>
        <dbReference type="RuleBase" id="RU004561"/>
    </source>
</evidence>
<comment type="caution">
    <text evidence="11">The sequence shown here is derived from an EMBL/GenBank/DDBJ whole genome shotgun (WGS) entry which is preliminary data.</text>
</comment>
<dbReference type="GO" id="GO:0005634">
    <property type="term" value="C:nucleus"/>
    <property type="evidence" value="ECO:0007669"/>
    <property type="project" value="UniProtKB-SubCell"/>
</dbReference>
<dbReference type="PROSITE" id="PS50863">
    <property type="entry name" value="B3"/>
    <property type="match status" value="1"/>
</dbReference>
<comment type="subunit">
    <text evidence="8">Homodimers and heterodimers.</text>
</comment>
<dbReference type="Proteomes" id="UP001497480">
    <property type="component" value="Unassembled WGS sequence"/>
</dbReference>
<keyword evidence="7 8" id="KW-0927">Auxin signaling pathway</keyword>